<comment type="caution">
    <text evidence="2">The sequence shown here is derived from an EMBL/GenBank/DDBJ whole genome shotgun (WGS) entry which is preliminary data.</text>
</comment>
<dbReference type="Gene3D" id="3.40.630.30">
    <property type="match status" value="1"/>
</dbReference>
<sequence length="187" mass="21886">MIELNTERLRLIPLSAENLKLLIDNPKKMELRLSLSESNKFLSLELKQAMETRLSKLLVDEENYIWYTNWLIVSKDKNCNVGGIMLKGLPNENGEVVIGYYTLPEYQGNGYMTETINTMKKWLLNQTGVMYVIADTDKDNIPSHRVLEKLGAEMYKETDELYFWRFVRNKFPEKITKSHHFIVMAIS</sequence>
<name>A0ABU8FE29_9BACI</name>
<dbReference type="RefSeq" id="WP_336471737.1">
    <property type="nucleotide sequence ID" value="NZ_JBAWSX010000002.1"/>
</dbReference>
<organism evidence="2 3">
    <name type="scientific">Bacillus bruguierae</name>
    <dbReference type="NCBI Taxonomy" id="3127667"/>
    <lineage>
        <taxon>Bacteria</taxon>
        <taxon>Bacillati</taxon>
        <taxon>Bacillota</taxon>
        <taxon>Bacilli</taxon>
        <taxon>Bacillales</taxon>
        <taxon>Bacillaceae</taxon>
        <taxon>Bacillus</taxon>
    </lineage>
</organism>
<keyword evidence="3" id="KW-1185">Reference proteome</keyword>
<proteinExistence type="predicted"/>
<feature type="domain" description="N-acetyltransferase" evidence="1">
    <location>
        <begin position="29"/>
        <end position="178"/>
    </location>
</feature>
<dbReference type="Proteomes" id="UP001372526">
    <property type="component" value="Unassembled WGS sequence"/>
</dbReference>
<accession>A0ABU8FE29</accession>
<dbReference type="Pfam" id="PF13302">
    <property type="entry name" value="Acetyltransf_3"/>
    <property type="match status" value="1"/>
</dbReference>
<dbReference type="PANTHER" id="PTHR43792">
    <property type="entry name" value="GNAT FAMILY, PUTATIVE (AFU_ORTHOLOGUE AFUA_3G00765)-RELATED-RELATED"/>
    <property type="match status" value="1"/>
</dbReference>
<dbReference type="InterPro" id="IPR016181">
    <property type="entry name" value="Acyl_CoA_acyltransferase"/>
</dbReference>
<dbReference type="PROSITE" id="PS51186">
    <property type="entry name" value="GNAT"/>
    <property type="match status" value="1"/>
</dbReference>
<evidence type="ECO:0000259" key="1">
    <source>
        <dbReference type="PROSITE" id="PS51186"/>
    </source>
</evidence>
<dbReference type="InterPro" id="IPR051531">
    <property type="entry name" value="N-acetyltransferase"/>
</dbReference>
<dbReference type="InterPro" id="IPR000182">
    <property type="entry name" value="GNAT_dom"/>
</dbReference>
<protein>
    <submittedName>
        <fullName evidence="2">GNAT family N-acetyltransferase</fullName>
    </submittedName>
</protein>
<gene>
    <name evidence="2" type="ORF">WAZ07_06265</name>
</gene>
<evidence type="ECO:0000313" key="2">
    <source>
        <dbReference type="EMBL" id="MEI4800934.1"/>
    </source>
</evidence>
<dbReference type="SUPFAM" id="SSF55729">
    <property type="entry name" value="Acyl-CoA N-acyltransferases (Nat)"/>
    <property type="match status" value="1"/>
</dbReference>
<reference evidence="2 3" key="1">
    <citation type="submission" date="2024-01" db="EMBL/GenBank/DDBJ databases">
        <title>Seven novel Bacillus-like species.</title>
        <authorList>
            <person name="Liu G."/>
        </authorList>
    </citation>
    <scope>NUCLEOTIDE SEQUENCE [LARGE SCALE GENOMIC DNA]</scope>
    <source>
        <strain evidence="2 3">FJAT-51639</strain>
    </source>
</reference>
<dbReference type="EMBL" id="JBAWSX010000002">
    <property type="protein sequence ID" value="MEI4800934.1"/>
    <property type="molecule type" value="Genomic_DNA"/>
</dbReference>
<dbReference type="PANTHER" id="PTHR43792:SF13">
    <property type="entry name" value="ACETYLTRANSFERASE"/>
    <property type="match status" value="1"/>
</dbReference>
<evidence type="ECO:0000313" key="3">
    <source>
        <dbReference type="Proteomes" id="UP001372526"/>
    </source>
</evidence>